<dbReference type="GO" id="GO:0005794">
    <property type="term" value="C:Golgi apparatus"/>
    <property type="evidence" value="ECO:0007669"/>
    <property type="project" value="TreeGrafter"/>
</dbReference>
<evidence type="ECO:0000313" key="8">
    <source>
        <dbReference type="EMBL" id="KAJ6649121.1"/>
    </source>
</evidence>
<organism evidence="8 9">
    <name type="scientific">Pseudolycoriella hygida</name>
    <dbReference type="NCBI Taxonomy" id="35572"/>
    <lineage>
        <taxon>Eukaryota</taxon>
        <taxon>Metazoa</taxon>
        <taxon>Ecdysozoa</taxon>
        <taxon>Arthropoda</taxon>
        <taxon>Hexapoda</taxon>
        <taxon>Insecta</taxon>
        <taxon>Pterygota</taxon>
        <taxon>Neoptera</taxon>
        <taxon>Endopterygota</taxon>
        <taxon>Diptera</taxon>
        <taxon>Nematocera</taxon>
        <taxon>Sciaroidea</taxon>
        <taxon>Sciaridae</taxon>
        <taxon>Pseudolycoriella</taxon>
    </lineage>
</organism>
<dbReference type="EMBL" id="WJQU01000001">
    <property type="protein sequence ID" value="KAJ6649121.1"/>
    <property type="molecule type" value="Genomic_DNA"/>
</dbReference>
<dbReference type="GO" id="GO:0005783">
    <property type="term" value="C:endoplasmic reticulum"/>
    <property type="evidence" value="ECO:0007669"/>
    <property type="project" value="TreeGrafter"/>
</dbReference>
<evidence type="ECO:0000256" key="6">
    <source>
        <dbReference type="PIRNR" id="PIRNR015840"/>
    </source>
</evidence>
<comment type="similarity">
    <text evidence="2 6">Belongs to the CDC50/LEM3 family.</text>
</comment>
<keyword evidence="9" id="KW-1185">Reference proteome</keyword>
<dbReference type="PIRSF" id="PIRSF015840">
    <property type="entry name" value="DUF284_TM_euk"/>
    <property type="match status" value="1"/>
</dbReference>
<keyword evidence="5 6" id="KW-0472">Membrane</keyword>
<feature type="transmembrane region" description="Helical" evidence="7">
    <location>
        <begin position="57"/>
        <end position="84"/>
    </location>
</feature>
<evidence type="ECO:0000256" key="2">
    <source>
        <dbReference type="ARBA" id="ARBA00009457"/>
    </source>
</evidence>
<protein>
    <submittedName>
        <fullName evidence="8">Cell cycle control protein 50A</fullName>
    </submittedName>
</protein>
<dbReference type="Proteomes" id="UP001151699">
    <property type="component" value="Chromosome A"/>
</dbReference>
<keyword evidence="4 7" id="KW-1133">Transmembrane helix</keyword>
<name>A0A9Q0NF55_9DIPT</name>
<gene>
    <name evidence="8" type="primary">TMEM30A</name>
    <name evidence="8" type="ORF">Bhyg_04354</name>
</gene>
<evidence type="ECO:0000256" key="3">
    <source>
        <dbReference type="ARBA" id="ARBA00022692"/>
    </source>
</evidence>
<dbReference type="PANTHER" id="PTHR10926">
    <property type="entry name" value="CELL CYCLE CONTROL PROTEIN 50"/>
    <property type="match status" value="1"/>
</dbReference>
<evidence type="ECO:0000256" key="4">
    <source>
        <dbReference type="ARBA" id="ARBA00022989"/>
    </source>
</evidence>
<sequence>MYCGVFEIVGLVATDEAADLLIDTMPPQSEGQEAVVKSKRPSDSAFKQQRLPAWQPMLTAGTVLPTFFIIGIAFIPIGVVLLYFSNEVGEHIIDYTLCNKKGTNQTCADIIFANASEDCMCEIDFELKKDMVGAVYMYYGLSNYYQNHRRYVKSRDDDQLLGRLGTPSPDCAPFQFTDDGTPIAPCGAIANSLFNDTLKIQNKETAKMVPLLRTGIAWPSDRNIKFRNPPGDLQESALSELRDFARPKAWSRNLWDLDLVEPANNGFQNEDLIVWMRTAALPTFRKLYRRVDHGQDNYNDGLRRGNYTLIVSYSYSVADFDGSKKMILSTTSILGGKNPFLGIAYIVVGCVCLLLGVILLLIHLKFSKSTTEMINVNQRTPYT</sequence>
<accession>A0A9Q0NF55</accession>
<keyword evidence="3 7" id="KW-0812">Transmembrane</keyword>
<dbReference type="GO" id="GO:0005886">
    <property type="term" value="C:plasma membrane"/>
    <property type="evidence" value="ECO:0007669"/>
    <property type="project" value="TreeGrafter"/>
</dbReference>
<evidence type="ECO:0000313" key="9">
    <source>
        <dbReference type="Proteomes" id="UP001151699"/>
    </source>
</evidence>
<dbReference type="AlphaFoldDB" id="A0A9Q0NF55"/>
<reference evidence="8" key="1">
    <citation type="submission" date="2022-07" db="EMBL/GenBank/DDBJ databases">
        <authorList>
            <person name="Trinca V."/>
            <person name="Uliana J.V.C."/>
            <person name="Torres T.T."/>
            <person name="Ward R.J."/>
            <person name="Monesi N."/>
        </authorList>
    </citation>
    <scope>NUCLEOTIDE SEQUENCE</scope>
    <source>
        <strain evidence="8">HSMRA1968</strain>
        <tissue evidence="8">Whole embryos</tissue>
    </source>
</reference>
<dbReference type="InterPro" id="IPR005045">
    <property type="entry name" value="CDC50/LEM3_fam"/>
</dbReference>
<evidence type="ECO:0000256" key="7">
    <source>
        <dbReference type="SAM" id="Phobius"/>
    </source>
</evidence>
<dbReference type="Pfam" id="PF03381">
    <property type="entry name" value="CDC50"/>
    <property type="match status" value="1"/>
</dbReference>
<dbReference type="OrthoDB" id="340608at2759"/>
<proteinExistence type="inferred from homology"/>
<comment type="caution">
    <text evidence="8">The sequence shown here is derived from an EMBL/GenBank/DDBJ whole genome shotgun (WGS) entry which is preliminary data.</text>
</comment>
<dbReference type="PANTHER" id="PTHR10926:SF0">
    <property type="entry name" value="CDC50, ISOFORM A"/>
    <property type="match status" value="1"/>
</dbReference>
<evidence type="ECO:0000256" key="1">
    <source>
        <dbReference type="ARBA" id="ARBA00004141"/>
    </source>
</evidence>
<evidence type="ECO:0000256" key="5">
    <source>
        <dbReference type="ARBA" id="ARBA00023136"/>
    </source>
</evidence>
<feature type="transmembrane region" description="Helical" evidence="7">
    <location>
        <begin position="340"/>
        <end position="364"/>
    </location>
</feature>
<comment type="subcellular location">
    <subcellularLocation>
        <location evidence="1">Membrane</location>
        <topology evidence="1">Multi-pass membrane protein</topology>
    </subcellularLocation>
</comment>